<proteinExistence type="predicted"/>
<feature type="region of interest" description="Disordered" evidence="1">
    <location>
        <begin position="1"/>
        <end position="29"/>
    </location>
</feature>
<dbReference type="EMBL" id="SNSC02000023">
    <property type="protein sequence ID" value="TID14178.1"/>
    <property type="molecule type" value="Genomic_DNA"/>
</dbReference>
<accession>A0A4Z1P2X8</accession>
<dbReference type="AlphaFoldDB" id="A0A4Z1P2X8"/>
<evidence type="ECO:0000256" key="1">
    <source>
        <dbReference type="SAM" id="MobiDB-lite"/>
    </source>
</evidence>
<name>A0A4Z1P2X8_9PEZI</name>
<gene>
    <name evidence="2" type="ORF">E6O75_ATG09257</name>
</gene>
<evidence type="ECO:0000313" key="2">
    <source>
        <dbReference type="EMBL" id="TID14178.1"/>
    </source>
</evidence>
<comment type="caution">
    <text evidence="2">The sequence shown here is derived from an EMBL/GenBank/DDBJ whole genome shotgun (WGS) entry which is preliminary data.</text>
</comment>
<keyword evidence="3" id="KW-1185">Reference proteome</keyword>
<dbReference type="Proteomes" id="UP000298493">
    <property type="component" value="Unassembled WGS sequence"/>
</dbReference>
<organism evidence="2 3">
    <name type="scientific">Venturia nashicola</name>
    <dbReference type="NCBI Taxonomy" id="86259"/>
    <lineage>
        <taxon>Eukaryota</taxon>
        <taxon>Fungi</taxon>
        <taxon>Dikarya</taxon>
        <taxon>Ascomycota</taxon>
        <taxon>Pezizomycotina</taxon>
        <taxon>Dothideomycetes</taxon>
        <taxon>Pleosporomycetidae</taxon>
        <taxon>Venturiales</taxon>
        <taxon>Venturiaceae</taxon>
        <taxon>Venturia</taxon>
    </lineage>
</organism>
<evidence type="ECO:0000313" key="3">
    <source>
        <dbReference type="Proteomes" id="UP000298493"/>
    </source>
</evidence>
<reference evidence="2 3" key="1">
    <citation type="submission" date="2019-04" db="EMBL/GenBank/DDBJ databases">
        <title>High contiguity whole genome sequence and gene annotation resource for two Venturia nashicola isolates.</title>
        <authorList>
            <person name="Prokchorchik M."/>
            <person name="Won K."/>
            <person name="Lee Y."/>
            <person name="Choi E.D."/>
            <person name="Segonzac C."/>
            <person name="Sohn K.H."/>
        </authorList>
    </citation>
    <scope>NUCLEOTIDE SEQUENCE [LARGE SCALE GENOMIC DNA]</scope>
    <source>
        <strain evidence="2 3">PRI2</strain>
    </source>
</reference>
<protein>
    <submittedName>
        <fullName evidence="2">Uncharacterized protein</fullName>
    </submittedName>
</protein>
<feature type="region of interest" description="Disordered" evidence="1">
    <location>
        <begin position="144"/>
        <end position="163"/>
    </location>
</feature>
<sequence length="163" mass="17992">MRQQQMMPPSCQQDEAATNDASQLPTKSCLSSKSAATNLQCETNWNAVSPSPYPFRVVSTSQPTSHPFFSSLFKFIRQPSIAFTRSPTISRQGIEQDRSLIVSTGHNPKRWSPSEQTSTILARKPLECNSEHEYPVVLIPLSAGTKGESSPAARRAHPTSWGF</sequence>